<name>A0A8J3LY03_9ACTN</name>
<evidence type="ECO:0000313" key="2">
    <source>
        <dbReference type="EMBL" id="GIG78493.1"/>
    </source>
</evidence>
<protein>
    <submittedName>
        <fullName evidence="2">Uncharacterized protein</fullName>
    </submittedName>
</protein>
<keyword evidence="1" id="KW-0812">Transmembrane</keyword>
<reference evidence="2 3" key="1">
    <citation type="submission" date="2021-01" db="EMBL/GenBank/DDBJ databases">
        <title>Whole genome shotgun sequence of Planotetraspora kaengkrachanensis NBRC 104272.</title>
        <authorList>
            <person name="Komaki H."/>
            <person name="Tamura T."/>
        </authorList>
    </citation>
    <scope>NUCLEOTIDE SEQUENCE [LARGE SCALE GENOMIC DNA]</scope>
    <source>
        <strain evidence="2 3">NBRC 104272</strain>
    </source>
</reference>
<accession>A0A8J3LY03</accession>
<feature type="transmembrane region" description="Helical" evidence="1">
    <location>
        <begin position="115"/>
        <end position="135"/>
    </location>
</feature>
<proteinExistence type="predicted"/>
<dbReference type="AlphaFoldDB" id="A0A8J3LY03"/>
<gene>
    <name evidence="2" type="ORF">Pka01_16200</name>
</gene>
<dbReference type="RefSeq" id="WP_203881954.1">
    <property type="nucleotide sequence ID" value="NZ_BAABHH010000006.1"/>
</dbReference>
<organism evidence="2 3">
    <name type="scientific">Planotetraspora kaengkrachanensis</name>
    <dbReference type="NCBI Taxonomy" id="575193"/>
    <lineage>
        <taxon>Bacteria</taxon>
        <taxon>Bacillati</taxon>
        <taxon>Actinomycetota</taxon>
        <taxon>Actinomycetes</taxon>
        <taxon>Streptosporangiales</taxon>
        <taxon>Streptosporangiaceae</taxon>
        <taxon>Planotetraspora</taxon>
    </lineage>
</organism>
<sequence>MSTPIARETAAPVRAGTAVTMSALTGLASLALGVLQLASPEQADPFHATTDYLIEYSYALGLWIGVLAIIGLHAVHRVQARWGKIGLAATITFAAQYALLGTAALATAVRGRNSLDILFLLALPLWLAGGVLLAIAVFRAGLLPKTIAVAIGVNLPLTMVVGEAGPLIDGAVWIGIAVALIRVTARPRH</sequence>
<evidence type="ECO:0000256" key="1">
    <source>
        <dbReference type="SAM" id="Phobius"/>
    </source>
</evidence>
<comment type="caution">
    <text evidence="2">The sequence shown here is derived from an EMBL/GenBank/DDBJ whole genome shotgun (WGS) entry which is preliminary data.</text>
</comment>
<feature type="transmembrane region" description="Helical" evidence="1">
    <location>
        <begin position="56"/>
        <end position="75"/>
    </location>
</feature>
<evidence type="ECO:0000313" key="3">
    <source>
        <dbReference type="Proteomes" id="UP000630097"/>
    </source>
</evidence>
<dbReference type="EMBL" id="BONV01000004">
    <property type="protein sequence ID" value="GIG78493.1"/>
    <property type="molecule type" value="Genomic_DNA"/>
</dbReference>
<keyword evidence="3" id="KW-1185">Reference proteome</keyword>
<keyword evidence="1" id="KW-0472">Membrane</keyword>
<dbReference type="Proteomes" id="UP000630097">
    <property type="component" value="Unassembled WGS sequence"/>
</dbReference>
<feature type="transmembrane region" description="Helical" evidence="1">
    <location>
        <begin position="167"/>
        <end position="185"/>
    </location>
</feature>
<keyword evidence="1" id="KW-1133">Transmembrane helix</keyword>